<evidence type="ECO:0000259" key="2">
    <source>
        <dbReference type="Pfam" id="PF09994"/>
    </source>
</evidence>
<accession>A0ABX9XJ28</accession>
<dbReference type="InterPro" id="IPR008727">
    <property type="entry name" value="PAAR_motif"/>
</dbReference>
<feature type="domain" description="T6SS Phospholipase effector Tle1-like catalytic" evidence="2">
    <location>
        <begin position="351"/>
        <end position="439"/>
    </location>
</feature>
<protein>
    <submittedName>
        <fullName evidence="3">DUF2235 domain-containing protein</fullName>
    </submittedName>
</protein>
<dbReference type="PANTHER" id="PTHR33840:SF1">
    <property type="entry name" value="TLE1 PHOSPHOLIPASE DOMAIN-CONTAINING PROTEIN"/>
    <property type="match status" value="1"/>
</dbReference>
<dbReference type="Pfam" id="PF05488">
    <property type="entry name" value="PAAR_motif"/>
    <property type="match status" value="1"/>
</dbReference>
<dbReference type="CDD" id="cd14743">
    <property type="entry name" value="PAAR_CT_1"/>
    <property type="match status" value="1"/>
</dbReference>
<comment type="caution">
    <text evidence="3">The sequence shown here is derived from an EMBL/GenBank/DDBJ whole genome shotgun (WGS) entry which is preliminary data.</text>
</comment>
<dbReference type="EMBL" id="RKKU01000018">
    <property type="protein sequence ID" value="ROZ82968.1"/>
    <property type="molecule type" value="Genomic_DNA"/>
</dbReference>
<evidence type="ECO:0000256" key="1">
    <source>
        <dbReference type="SAM" id="MobiDB-lite"/>
    </source>
</evidence>
<evidence type="ECO:0000313" key="3">
    <source>
        <dbReference type="EMBL" id="ROZ82968.1"/>
    </source>
</evidence>
<dbReference type="PANTHER" id="PTHR33840">
    <property type="match status" value="1"/>
</dbReference>
<dbReference type="Proteomes" id="UP000275199">
    <property type="component" value="Unassembled WGS sequence"/>
</dbReference>
<organism evidence="3 4">
    <name type="scientific">Pseudomonas neustonica</name>
    <dbReference type="NCBI Taxonomy" id="2487346"/>
    <lineage>
        <taxon>Bacteria</taxon>
        <taxon>Pseudomonadati</taxon>
        <taxon>Pseudomonadota</taxon>
        <taxon>Gammaproteobacteria</taxon>
        <taxon>Pseudomonadales</taxon>
        <taxon>Pseudomonadaceae</taxon>
        <taxon>Pseudomonas</taxon>
    </lineage>
</organism>
<feature type="compositionally biased region" description="Polar residues" evidence="1">
    <location>
        <begin position="14"/>
        <end position="26"/>
    </location>
</feature>
<gene>
    <name evidence="3" type="ORF">EF096_13855</name>
</gene>
<evidence type="ECO:0000313" key="4">
    <source>
        <dbReference type="Proteomes" id="UP000275199"/>
    </source>
</evidence>
<keyword evidence="4" id="KW-1185">Reference proteome</keyword>
<reference evidence="3 4" key="1">
    <citation type="submission" date="2018-11" db="EMBL/GenBank/DDBJ databases">
        <authorList>
            <person name="Jang G.I."/>
            <person name="Hwang C.Y."/>
        </authorList>
    </citation>
    <scope>NUCLEOTIDE SEQUENCE [LARGE SCALE GENOMIC DNA]</scope>
    <source>
        <strain evidence="3 4">SSM26</strain>
    </source>
</reference>
<sequence>MSGKPAARLGDPTQCPQSGHGSNNIATGSADVLFDGQPAARLGDSTACGSALVGQVIPNVLINGRPAAVLGSTGSHGDVVIGGSGTVIIGGAVQGDSGGDSNSGRYFVPGSAEPTQALRQSTFDDGVPFSVEDEEEEDEQELPLQQRITLRVGMFFDGTLNNMNNAAFTAQCRQEDLNQFGQPTLEAIRKFCEAEGYSDFTEDGRFESRPDNSFGNEASNVALLYDLYMDQADMQINPDAQEASIKVYIDGIGTLSGGDDSLAGYAFGQGETGVLARVKQSPEVFIKKLRELLDHNPDVLIEKVQFDIFGFSRGAAAARHFANEVLSADGGVMSRHISSSLPTFVADFKWSSHSSINFIGLFDTVAAIGDPARGHMSVGDAKNPGVNLYLARACAKQVVHLTAADECRHNFSLNRVNTKYHEELVLPGVHSNLGGGYPSVMRERVLLGRPKLVRGSYYSLTGLDRARLQASIAWQQREAAEAAFRAKGLPGNGRFIKQELKLLPSNHRTTGQGSEGDVLLMLSMDRLVRGELSRVSLRVMHTKAVDGGVPFDTLNEHDRRFSIPNDLQPIASKVISAAMAGQNAVLSDSERHYLHGRYIHASANWNARWGFLPNKPRTDNQRAIYEDQQ</sequence>
<proteinExistence type="predicted"/>
<name>A0ABX9XJ28_9PSED</name>
<dbReference type="Gene3D" id="2.60.200.60">
    <property type="match status" value="2"/>
</dbReference>
<feature type="region of interest" description="Disordered" evidence="1">
    <location>
        <begin position="1"/>
        <end position="26"/>
    </location>
</feature>
<dbReference type="RefSeq" id="WP_123890359.1">
    <property type="nucleotide sequence ID" value="NZ_JBPYCX010000004.1"/>
</dbReference>
<dbReference type="InterPro" id="IPR018712">
    <property type="entry name" value="Tle1-like_cat"/>
</dbReference>
<dbReference type="Pfam" id="PF09994">
    <property type="entry name" value="T6SS_Tle1-like_cat"/>
    <property type="match status" value="1"/>
</dbReference>